<dbReference type="EMBL" id="JACEFO010000353">
    <property type="protein sequence ID" value="KAF8772814.1"/>
    <property type="molecule type" value="Genomic_DNA"/>
</dbReference>
<dbReference type="AlphaFoldDB" id="A0A835FQV8"/>
<protein>
    <submittedName>
        <fullName evidence="3">Uncharacterized protein</fullName>
    </submittedName>
</protein>
<accession>A0A835FQV8</accession>
<dbReference type="Gene3D" id="3.30.559.10">
    <property type="entry name" value="Chloramphenicol acetyltransferase-like domain"/>
    <property type="match status" value="1"/>
</dbReference>
<keyword evidence="1" id="KW-0808">Transferase</keyword>
<evidence type="ECO:0000313" key="4">
    <source>
        <dbReference type="Proteomes" id="UP000636709"/>
    </source>
</evidence>
<keyword evidence="2" id="KW-0012">Acyltransferase</keyword>
<reference evidence="3" key="1">
    <citation type="submission" date="2020-07" db="EMBL/GenBank/DDBJ databases">
        <title>Genome sequence and genetic diversity analysis of an under-domesticated orphan crop, white fonio (Digitaria exilis).</title>
        <authorList>
            <person name="Bennetzen J.L."/>
            <person name="Chen S."/>
            <person name="Ma X."/>
            <person name="Wang X."/>
            <person name="Yssel A.E.J."/>
            <person name="Chaluvadi S.R."/>
            <person name="Johnson M."/>
            <person name="Gangashetty P."/>
            <person name="Hamidou F."/>
            <person name="Sanogo M.D."/>
            <person name="Zwaenepoel A."/>
            <person name="Wallace J."/>
            <person name="Van De Peer Y."/>
            <person name="Van Deynze A."/>
        </authorList>
    </citation>
    <scope>NUCLEOTIDE SEQUENCE</scope>
    <source>
        <tissue evidence="3">Leaves</tissue>
    </source>
</reference>
<sequence>MNRVARVLLFQKADGMIYRSTPQLQHTLWTRTSCEGTYLSERVCVRIEQQQHHAGAPTTSPPPRLRVLDTDGLATDEPRDVSTIAPLIPPLPAGGGAVQATLLPGHMDRSLVPDPRGLYDTFFQATWRPTAADKLLATFTSKDDVQRVKDVVAAEATRRVGTDSMCAWMDRFREVAGAMSMLSEVGSPRFRVYEMDMGFGPPEKVDIVSVARTGALAVAESRRGEGGVEVGVPLPPDDMERFRKCFADGIAGQHARRAEMID</sequence>
<dbReference type="PANTHER" id="PTHR31625">
    <property type="match status" value="1"/>
</dbReference>
<dbReference type="InterPro" id="IPR051504">
    <property type="entry name" value="Plant_metabolite_acyltrans"/>
</dbReference>
<proteinExistence type="predicted"/>
<keyword evidence="4" id="KW-1185">Reference proteome</keyword>
<dbReference type="InterPro" id="IPR023213">
    <property type="entry name" value="CAT-like_dom_sf"/>
</dbReference>
<evidence type="ECO:0000256" key="1">
    <source>
        <dbReference type="ARBA" id="ARBA00022679"/>
    </source>
</evidence>
<gene>
    <name evidence="3" type="ORF">HU200_005198</name>
</gene>
<dbReference type="GO" id="GO:0016747">
    <property type="term" value="F:acyltransferase activity, transferring groups other than amino-acyl groups"/>
    <property type="evidence" value="ECO:0007669"/>
    <property type="project" value="UniProtKB-ARBA"/>
</dbReference>
<name>A0A835FQV8_9POAL</name>
<evidence type="ECO:0000313" key="3">
    <source>
        <dbReference type="EMBL" id="KAF8772814.1"/>
    </source>
</evidence>
<evidence type="ECO:0000256" key="2">
    <source>
        <dbReference type="ARBA" id="ARBA00023315"/>
    </source>
</evidence>
<comment type="caution">
    <text evidence="3">The sequence shown here is derived from an EMBL/GenBank/DDBJ whole genome shotgun (WGS) entry which is preliminary data.</text>
</comment>
<organism evidence="3 4">
    <name type="scientific">Digitaria exilis</name>
    <dbReference type="NCBI Taxonomy" id="1010633"/>
    <lineage>
        <taxon>Eukaryota</taxon>
        <taxon>Viridiplantae</taxon>
        <taxon>Streptophyta</taxon>
        <taxon>Embryophyta</taxon>
        <taxon>Tracheophyta</taxon>
        <taxon>Spermatophyta</taxon>
        <taxon>Magnoliopsida</taxon>
        <taxon>Liliopsida</taxon>
        <taxon>Poales</taxon>
        <taxon>Poaceae</taxon>
        <taxon>PACMAD clade</taxon>
        <taxon>Panicoideae</taxon>
        <taxon>Panicodae</taxon>
        <taxon>Paniceae</taxon>
        <taxon>Anthephorinae</taxon>
        <taxon>Digitaria</taxon>
    </lineage>
</organism>
<dbReference type="OrthoDB" id="694216at2759"/>
<dbReference type="Proteomes" id="UP000636709">
    <property type="component" value="Unassembled WGS sequence"/>
</dbReference>